<evidence type="ECO:0000313" key="3">
    <source>
        <dbReference type="Proteomes" id="UP000094795"/>
    </source>
</evidence>
<protein>
    <submittedName>
        <fullName evidence="2">Alkyl hydroperoxide reductase</fullName>
    </submittedName>
</protein>
<dbReference type="InterPro" id="IPR036249">
    <property type="entry name" value="Thioredoxin-like_sf"/>
</dbReference>
<dbReference type="InterPro" id="IPR013766">
    <property type="entry name" value="Thioredoxin_domain"/>
</dbReference>
<feature type="domain" description="Thioredoxin" evidence="1">
    <location>
        <begin position="8"/>
        <end position="143"/>
    </location>
</feature>
<accession>A0A1C1YWQ6</accession>
<dbReference type="InterPro" id="IPR047262">
    <property type="entry name" value="PRX-like1"/>
</dbReference>
<dbReference type="GO" id="GO:0016209">
    <property type="term" value="F:antioxidant activity"/>
    <property type="evidence" value="ECO:0007669"/>
    <property type="project" value="InterPro"/>
</dbReference>
<sequence>MAAIPPLCDFGWKPVDARLPGVDGQARNILDLAGPNGLVVAFICNHCPYVKAVIDRIVRDADDLADLGIGFVAISSNDVEAYPEDSFANMKQFAAAHDFPFPYLFDEDQSVARSWGAVCTPDFFGFNGTMELQYRGRLDASRKETGPAGLRRDLYEAMREVARTGRGPEEQIASMGCSIKWKDAS</sequence>
<gene>
    <name evidence="2" type="ORF">AWJ14_03390</name>
</gene>
<keyword evidence="3" id="KW-1185">Reference proteome</keyword>
<dbReference type="OrthoDB" id="9809746at2"/>
<evidence type="ECO:0000259" key="1">
    <source>
        <dbReference type="PROSITE" id="PS51352"/>
    </source>
</evidence>
<dbReference type="PROSITE" id="PS51352">
    <property type="entry name" value="THIOREDOXIN_2"/>
    <property type="match status" value="1"/>
</dbReference>
<dbReference type="Proteomes" id="UP000094795">
    <property type="component" value="Unassembled WGS sequence"/>
</dbReference>
<dbReference type="CDD" id="cd02969">
    <property type="entry name" value="PRX_like1"/>
    <property type="match status" value="1"/>
</dbReference>
<dbReference type="AlphaFoldDB" id="A0A1C1YWQ6"/>
<dbReference type="SUPFAM" id="SSF52833">
    <property type="entry name" value="Thioredoxin-like"/>
    <property type="match status" value="1"/>
</dbReference>
<dbReference type="PANTHER" id="PTHR43640:SF1">
    <property type="entry name" value="THIOREDOXIN-DEPENDENT PEROXIREDOXIN"/>
    <property type="match status" value="1"/>
</dbReference>
<dbReference type="EMBL" id="LQZT01000012">
    <property type="protein sequence ID" value="OCW57850.1"/>
    <property type="molecule type" value="Genomic_DNA"/>
</dbReference>
<organism evidence="2 3">
    <name type="scientific">Hoeflea olei</name>
    <dbReference type="NCBI Taxonomy" id="1480615"/>
    <lineage>
        <taxon>Bacteria</taxon>
        <taxon>Pseudomonadati</taxon>
        <taxon>Pseudomonadota</taxon>
        <taxon>Alphaproteobacteria</taxon>
        <taxon>Hyphomicrobiales</taxon>
        <taxon>Rhizobiaceae</taxon>
        <taxon>Hoeflea</taxon>
    </lineage>
</organism>
<dbReference type="GO" id="GO:0016491">
    <property type="term" value="F:oxidoreductase activity"/>
    <property type="evidence" value="ECO:0007669"/>
    <property type="project" value="InterPro"/>
</dbReference>
<comment type="caution">
    <text evidence="2">The sequence shown here is derived from an EMBL/GenBank/DDBJ whole genome shotgun (WGS) entry which is preliminary data.</text>
</comment>
<dbReference type="PANTHER" id="PTHR43640">
    <property type="entry name" value="OS07G0260300 PROTEIN"/>
    <property type="match status" value="1"/>
</dbReference>
<reference evidence="2 3" key="1">
    <citation type="submission" date="2015-12" db="EMBL/GenBank/DDBJ databases">
        <authorList>
            <person name="Shamseldin A."/>
            <person name="Moawad H."/>
            <person name="Abd El-Rahim W.M."/>
            <person name="Sadowsky M.J."/>
        </authorList>
    </citation>
    <scope>NUCLEOTIDE SEQUENCE [LARGE SCALE GENOMIC DNA]</scope>
    <source>
        <strain evidence="2 3">JC234</strain>
    </source>
</reference>
<dbReference type="STRING" id="1480615.AWJ14_03390"/>
<dbReference type="Pfam" id="PF00578">
    <property type="entry name" value="AhpC-TSA"/>
    <property type="match status" value="1"/>
</dbReference>
<evidence type="ECO:0000313" key="2">
    <source>
        <dbReference type="EMBL" id="OCW57850.1"/>
    </source>
</evidence>
<dbReference type="Gene3D" id="3.40.30.10">
    <property type="entry name" value="Glutaredoxin"/>
    <property type="match status" value="1"/>
</dbReference>
<proteinExistence type="predicted"/>
<dbReference type="RefSeq" id="WP_066178148.1">
    <property type="nucleotide sequence ID" value="NZ_LQZT01000012.1"/>
</dbReference>
<name>A0A1C1YWQ6_9HYPH</name>
<dbReference type="InterPro" id="IPR000866">
    <property type="entry name" value="AhpC/TSA"/>
</dbReference>